<dbReference type="InterPro" id="IPR008964">
    <property type="entry name" value="Invasin/intimin_cell_adhesion"/>
</dbReference>
<protein>
    <recommendedName>
        <fullName evidence="3">Secretion system C-terminal sorting domain-containing protein</fullName>
    </recommendedName>
</protein>
<proteinExistence type="predicted"/>
<sequence>MVLKRLNSILVFCFVVNILTAQKTNEIKLLTQKKEFISGSAIQLSFKNTSKEQIKLIVKNSYGTRILNASQKENTINFIIPEYISKVRGNLFWKIISKSNQLSGSIKVLPKEKPKTIETYLGPPSIIAGGKDFTMLVTIPTDKFDNPLKEKTPVNIKTQFLENESISEEKTNNIIAYKNIFSPLKSGRMIISSESHQLNSTEFDAAIMPDNAVNYDIFYSQNHNYADGNQITSFYTSTIRDNHQNIISDGTYVYFIVQNKNNKILKTSGTTINGVATAKIIHPDKEENWQISSYIQGIAESNNTLNLTFNKAVLDYNYELLDHNRTITVGPIKSFQNQMIPDGLEVSLTLLKEGKEIYKTLKTSRKGFVSFKIDKNIYPDGIYDIRIKSAGITKELQKIKLW</sequence>
<name>A0ABV8RB60_9FLAO</name>
<gene>
    <name evidence="1" type="ORF">ACFOWD_11565</name>
</gene>
<organism evidence="1 2">
    <name type="scientific">Polaribacter marinivivus</name>
    <dbReference type="NCBI Taxonomy" id="1524260"/>
    <lineage>
        <taxon>Bacteria</taxon>
        <taxon>Pseudomonadati</taxon>
        <taxon>Bacteroidota</taxon>
        <taxon>Flavobacteriia</taxon>
        <taxon>Flavobacteriales</taxon>
        <taxon>Flavobacteriaceae</taxon>
    </lineage>
</organism>
<comment type="caution">
    <text evidence="1">The sequence shown here is derived from an EMBL/GenBank/DDBJ whole genome shotgun (WGS) entry which is preliminary data.</text>
</comment>
<evidence type="ECO:0000313" key="1">
    <source>
        <dbReference type="EMBL" id="MFC4269546.1"/>
    </source>
</evidence>
<keyword evidence="2" id="KW-1185">Reference proteome</keyword>
<reference evidence="2" key="1">
    <citation type="journal article" date="2019" name="Int. J. Syst. Evol. Microbiol.">
        <title>The Global Catalogue of Microorganisms (GCM) 10K type strain sequencing project: providing services to taxonomists for standard genome sequencing and annotation.</title>
        <authorList>
            <consortium name="The Broad Institute Genomics Platform"/>
            <consortium name="The Broad Institute Genome Sequencing Center for Infectious Disease"/>
            <person name="Wu L."/>
            <person name="Ma J."/>
        </authorList>
    </citation>
    <scope>NUCLEOTIDE SEQUENCE [LARGE SCALE GENOMIC DNA]</scope>
    <source>
        <strain evidence="2">CECT 8655</strain>
    </source>
</reference>
<dbReference type="RefSeq" id="WP_377410714.1">
    <property type="nucleotide sequence ID" value="NZ_JBHSCY010000002.1"/>
</dbReference>
<evidence type="ECO:0000313" key="2">
    <source>
        <dbReference type="Proteomes" id="UP001595826"/>
    </source>
</evidence>
<accession>A0ABV8RB60</accession>
<dbReference type="EMBL" id="JBHSCY010000002">
    <property type="protein sequence ID" value="MFC4269546.1"/>
    <property type="molecule type" value="Genomic_DNA"/>
</dbReference>
<dbReference type="Proteomes" id="UP001595826">
    <property type="component" value="Unassembled WGS sequence"/>
</dbReference>
<evidence type="ECO:0008006" key="3">
    <source>
        <dbReference type="Google" id="ProtNLM"/>
    </source>
</evidence>
<dbReference type="SUPFAM" id="SSF49373">
    <property type="entry name" value="Invasin/intimin cell-adhesion fragments"/>
    <property type="match status" value="1"/>
</dbReference>